<dbReference type="SUPFAM" id="SSF56042">
    <property type="entry name" value="PurM C-terminal domain-like"/>
    <property type="match status" value="1"/>
</dbReference>
<evidence type="ECO:0000259" key="3">
    <source>
        <dbReference type="Pfam" id="PF02769"/>
    </source>
</evidence>
<feature type="domain" description="PurM-like N-terminal" evidence="2">
    <location>
        <begin position="46"/>
        <end position="149"/>
    </location>
</feature>
<dbReference type="InterPro" id="IPR011854">
    <property type="entry name" value="HypE"/>
</dbReference>
<dbReference type="STRING" id="1529.SAMN04487885_102232"/>
<evidence type="ECO:0000313" key="5">
    <source>
        <dbReference type="Proteomes" id="UP000182135"/>
    </source>
</evidence>
<accession>A0A1I2JPD9</accession>
<dbReference type="GO" id="GO:0051604">
    <property type="term" value="P:protein maturation"/>
    <property type="evidence" value="ECO:0007669"/>
    <property type="project" value="TreeGrafter"/>
</dbReference>
<evidence type="ECO:0000313" key="4">
    <source>
        <dbReference type="EMBL" id="SFF55780.1"/>
    </source>
</evidence>
<dbReference type="SUPFAM" id="SSF55326">
    <property type="entry name" value="PurM N-terminal domain-like"/>
    <property type="match status" value="1"/>
</dbReference>
<dbReference type="CDD" id="cd02197">
    <property type="entry name" value="HypE"/>
    <property type="match status" value="1"/>
</dbReference>
<evidence type="ECO:0000259" key="2">
    <source>
        <dbReference type="Pfam" id="PF00586"/>
    </source>
</evidence>
<dbReference type="Pfam" id="PF00586">
    <property type="entry name" value="AIRS"/>
    <property type="match status" value="1"/>
</dbReference>
<dbReference type="AlphaFoldDB" id="A0A1I2JPD9"/>
<sequence length="336" mass="37068">MVNIITLDHGNGGKGTNELIHNIFYKYLKNEILLQQGDSSIIDNINGKLAVTTDSYVIDPIFFPGGDIGKLSICGTVNDLAVSGAKPLYITAGFIIEEGLKIKELEDIVKSMADTAIKCGIKVVAGDTKVIPKGKGDKLYINTTGIGVISDVKRDFRRKLISEGDKIIVSGTMGDHGMSIFCKREGMYFETDIESDCNPLNSLIEEILREKVNVKFIRDITRGGLATTLNETLHEEKISIVINEKDIPVRENVMALCEILGFDPLYIANEGKILIVVSKEDCDKTLEIIKSNPLGREAAVIGEFIIDPNKKVYLKTKYNGTRIIGMLEEELIPRIC</sequence>
<dbReference type="RefSeq" id="WP_074844501.1">
    <property type="nucleotide sequence ID" value="NZ_FOOE01000002.1"/>
</dbReference>
<dbReference type="eggNOG" id="COG0309">
    <property type="taxonomic scope" value="Bacteria"/>
</dbReference>
<comment type="similarity">
    <text evidence="1">Belongs to the HypE family.</text>
</comment>
<name>A0A1I2JPD9_9CLOT</name>
<dbReference type="NCBIfam" id="TIGR02124">
    <property type="entry name" value="hypE"/>
    <property type="match status" value="1"/>
</dbReference>
<dbReference type="PANTHER" id="PTHR30303:SF0">
    <property type="entry name" value="CARBAMOYL DEHYDRATASE HYPE"/>
    <property type="match status" value="1"/>
</dbReference>
<dbReference type="InterPro" id="IPR036676">
    <property type="entry name" value="PurM-like_C_sf"/>
</dbReference>
<feature type="domain" description="PurM-like C-terminal" evidence="3">
    <location>
        <begin position="163"/>
        <end position="314"/>
    </location>
</feature>
<proteinExistence type="inferred from homology"/>
<organism evidence="4 5">
    <name type="scientific">Clostridium cadaveris</name>
    <dbReference type="NCBI Taxonomy" id="1529"/>
    <lineage>
        <taxon>Bacteria</taxon>
        <taxon>Bacillati</taxon>
        <taxon>Bacillota</taxon>
        <taxon>Clostridia</taxon>
        <taxon>Eubacteriales</taxon>
        <taxon>Clostridiaceae</taxon>
        <taxon>Clostridium</taxon>
    </lineage>
</organism>
<evidence type="ECO:0000256" key="1">
    <source>
        <dbReference type="ARBA" id="ARBA00006243"/>
    </source>
</evidence>
<dbReference type="EMBL" id="FOOE01000002">
    <property type="protein sequence ID" value="SFF55780.1"/>
    <property type="molecule type" value="Genomic_DNA"/>
</dbReference>
<dbReference type="Pfam" id="PF02769">
    <property type="entry name" value="AIRS_C"/>
    <property type="match status" value="1"/>
</dbReference>
<dbReference type="OrthoDB" id="9801934at2"/>
<dbReference type="InterPro" id="IPR016188">
    <property type="entry name" value="PurM-like_N"/>
</dbReference>
<gene>
    <name evidence="4" type="ORF">SAMN04487885_102232</name>
</gene>
<protein>
    <submittedName>
        <fullName evidence="4">Hydrogenase maturation protein, carbamoyl dehydratase HypE</fullName>
    </submittedName>
</protein>
<dbReference type="Proteomes" id="UP000182135">
    <property type="component" value="Unassembled WGS sequence"/>
</dbReference>
<dbReference type="InterPro" id="IPR036921">
    <property type="entry name" value="PurM-like_N_sf"/>
</dbReference>
<dbReference type="Gene3D" id="3.90.650.10">
    <property type="entry name" value="PurM-like C-terminal domain"/>
    <property type="match status" value="1"/>
</dbReference>
<dbReference type="PIRSF" id="PIRSF005644">
    <property type="entry name" value="Hdrgns_mtr_HypE"/>
    <property type="match status" value="1"/>
</dbReference>
<reference evidence="4 5" key="1">
    <citation type="submission" date="2016-10" db="EMBL/GenBank/DDBJ databases">
        <authorList>
            <person name="de Groot N.N."/>
        </authorList>
    </citation>
    <scope>NUCLEOTIDE SEQUENCE [LARGE SCALE GENOMIC DNA]</scope>
    <source>
        <strain evidence="4 5">NLAE-zl-G419</strain>
    </source>
</reference>
<dbReference type="PANTHER" id="PTHR30303">
    <property type="entry name" value="HYDROGENASE ISOENZYMES FORMATION PROTEIN HYPE"/>
    <property type="match status" value="1"/>
</dbReference>
<dbReference type="Gene3D" id="3.30.1330.10">
    <property type="entry name" value="PurM-like, N-terminal domain"/>
    <property type="match status" value="1"/>
</dbReference>
<dbReference type="InterPro" id="IPR010918">
    <property type="entry name" value="PurM-like_C_dom"/>
</dbReference>
<keyword evidence="5" id="KW-1185">Reference proteome</keyword>